<dbReference type="Proteomes" id="UP000265631">
    <property type="component" value="Unassembled WGS sequence"/>
</dbReference>
<organism evidence="1 2">
    <name type="scientific">Fusarium flagelliforme</name>
    <dbReference type="NCBI Taxonomy" id="2675880"/>
    <lineage>
        <taxon>Eukaryota</taxon>
        <taxon>Fungi</taxon>
        <taxon>Dikarya</taxon>
        <taxon>Ascomycota</taxon>
        <taxon>Pezizomycotina</taxon>
        <taxon>Sordariomycetes</taxon>
        <taxon>Hypocreomycetidae</taxon>
        <taxon>Hypocreales</taxon>
        <taxon>Nectriaceae</taxon>
        <taxon>Fusarium</taxon>
        <taxon>Fusarium incarnatum-equiseti species complex</taxon>
    </lineage>
</organism>
<reference evidence="1 2" key="1">
    <citation type="journal article" date="2018" name="PLoS Pathog.">
        <title>Evolution of structural diversity of trichothecenes, a family of toxins produced by plant pathogenic and entomopathogenic fungi.</title>
        <authorList>
            <person name="Proctor R.H."/>
            <person name="McCormick S.P."/>
            <person name="Kim H.S."/>
            <person name="Cardoza R.E."/>
            <person name="Stanley A.M."/>
            <person name="Lindo L."/>
            <person name="Kelly A."/>
            <person name="Brown D.W."/>
            <person name="Lee T."/>
            <person name="Vaughan M.M."/>
            <person name="Alexander N.J."/>
            <person name="Busman M."/>
            <person name="Gutierrez S."/>
        </authorList>
    </citation>
    <scope>NUCLEOTIDE SEQUENCE [LARGE SCALE GENOMIC DNA]</scope>
    <source>
        <strain evidence="1 2">NRRL 13405</strain>
    </source>
</reference>
<dbReference type="AlphaFoldDB" id="A0A395M8E5"/>
<proteinExistence type="predicted"/>
<evidence type="ECO:0000313" key="2">
    <source>
        <dbReference type="Proteomes" id="UP000265631"/>
    </source>
</evidence>
<accession>A0A395M8E5</accession>
<sequence>MAAARALVASGNVTGIDHETFGPNERMQAPIFGRVILTQQDVPENFITLKKGWGGECRVEITLTARLLAQQRVLVTVNGKLFEGTDESTGDLEDEQNASAVVPRGGIPVPFSMSLYSSGVGGGDSATVSLSFTNTVVED</sequence>
<comment type="caution">
    <text evidence="1">The sequence shown here is derived from an EMBL/GenBank/DDBJ whole genome shotgun (WGS) entry which is preliminary data.</text>
</comment>
<keyword evidence="2" id="KW-1185">Reference proteome</keyword>
<evidence type="ECO:0000313" key="1">
    <source>
        <dbReference type="EMBL" id="RFN43543.1"/>
    </source>
</evidence>
<gene>
    <name evidence="1" type="ORF">FIE12Z_12217</name>
</gene>
<dbReference type="EMBL" id="PXXK01000550">
    <property type="protein sequence ID" value="RFN43543.1"/>
    <property type="molecule type" value="Genomic_DNA"/>
</dbReference>
<protein>
    <submittedName>
        <fullName evidence="1">Uncharacterized protein</fullName>
    </submittedName>
</protein>
<name>A0A395M8E5_9HYPO</name>